<dbReference type="InterPro" id="IPR005430">
    <property type="entry name" value="P_pili_tip_PapF"/>
</dbReference>
<organism evidence="2">
    <name type="scientific">Escherichia coli</name>
    <dbReference type="NCBI Taxonomy" id="562"/>
    <lineage>
        <taxon>Bacteria</taxon>
        <taxon>Pseudomonadati</taxon>
        <taxon>Pseudomonadota</taxon>
        <taxon>Gammaproteobacteria</taxon>
        <taxon>Enterobacterales</taxon>
        <taxon>Enterobacteriaceae</taxon>
        <taxon>Escherichia</taxon>
    </lineage>
</organism>
<dbReference type="GO" id="GO:0043709">
    <property type="term" value="P:cell adhesion involved in single-species biofilm formation"/>
    <property type="evidence" value="ECO:0007669"/>
    <property type="project" value="TreeGrafter"/>
</dbReference>
<sequence length="202" mass="21946">MNRHSALASLLSRCVLITILLPPCFISGESLRITVFLLTFLSFLSDLWAVDIPINITGTIIIPPCQINNSNPVDVDFGNIRVSELDTKEHIKVVSFPVYCPYHQGEAYVKMTGQSMTGKDNVLATNIDGLGIELYQGGEGTGNRLILGSGSSGYGYEVINALSEKNVERTTFTFTAKIYKAEGVTINSGEFSASALINIVYL</sequence>
<accession>Q1RPK1</accession>
<evidence type="ECO:0000259" key="1">
    <source>
        <dbReference type="Pfam" id="PF00419"/>
    </source>
</evidence>
<dbReference type="Gene3D" id="2.60.40.1090">
    <property type="entry name" value="Fimbrial-type adhesion domain"/>
    <property type="match status" value="1"/>
</dbReference>
<name>Q1RPK1_ECOLX</name>
<dbReference type="InterPro" id="IPR036937">
    <property type="entry name" value="Adhesion_dom_fimbrial_sf"/>
</dbReference>
<gene>
    <name evidence="2" type="primary">pixF</name>
    <name evidence="2" type="ORF">eco1035</name>
</gene>
<dbReference type="AlphaFoldDB" id="Q1RPK1"/>
<protein>
    <submittedName>
        <fullName evidence="2">Truncated minor fimbrial subunit protein PixF</fullName>
    </submittedName>
</protein>
<dbReference type="PANTHER" id="PTHR33420">
    <property type="entry name" value="FIMBRIAL SUBUNIT ELFA-RELATED"/>
    <property type="match status" value="1"/>
</dbReference>
<evidence type="ECO:0000313" key="2">
    <source>
        <dbReference type="EMBL" id="CAJ87550.1"/>
    </source>
</evidence>
<dbReference type="InterPro" id="IPR050263">
    <property type="entry name" value="Bact_Fimbrial_Adh_Pro"/>
</dbReference>
<dbReference type="PRINTS" id="PR01613">
    <property type="entry name" value="FIMBRIALPAPF"/>
</dbReference>
<dbReference type="EMBL" id="AM236323">
    <property type="protein sequence ID" value="CAJ87550.1"/>
    <property type="molecule type" value="Genomic_DNA"/>
</dbReference>
<dbReference type="Pfam" id="PF00419">
    <property type="entry name" value="Fimbrial"/>
    <property type="match status" value="1"/>
</dbReference>
<dbReference type="SUPFAM" id="SSF49401">
    <property type="entry name" value="Bacterial adhesins"/>
    <property type="match status" value="1"/>
</dbReference>
<reference evidence="2" key="1">
    <citation type="journal article" date="2006" name="Int. J. Med. Microbiol.">
        <title>Specific regions of genome plasticity and genetic diversity of the commensal Escherichia coli A0 34/86.</title>
        <authorList>
            <person name="Hejnova J."/>
            <person name="Pages D."/>
            <person name="Rusniok C."/>
            <person name="Glaser P."/>
            <person name="Sebo P."/>
            <person name="Buchrieser C."/>
        </authorList>
    </citation>
    <scope>NUCLEOTIDE SEQUENCE</scope>
    <source>
        <strain evidence="2">A0 34/86</strain>
    </source>
</reference>
<dbReference type="GO" id="GO:0009289">
    <property type="term" value="C:pilus"/>
    <property type="evidence" value="ECO:0007669"/>
    <property type="project" value="InterPro"/>
</dbReference>
<dbReference type="PANTHER" id="PTHR33420:SF26">
    <property type="entry name" value="FIMBRIAL SUBUNIT"/>
    <property type="match status" value="1"/>
</dbReference>
<dbReference type="InterPro" id="IPR008966">
    <property type="entry name" value="Adhesion_dom_sf"/>
</dbReference>
<dbReference type="InterPro" id="IPR000259">
    <property type="entry name" value="Adhesion_dom_fimbrial"/>
</dbReference>
<feature type="domain" description="Fimbrial-type adhesion" evidence="1">
    <location>
        <begin position="54"/>
        <end position="201"/>
    </location>
</feature>
<proteinExistence type="predicted"/>